<gene>
    <name evidence="3" type="ORF">DPM13_09675</name>
</gene>
<evidence type="ECO:0000259" key="2">
    <source>
        <dbReference type="Pfam" id="PF16220"/>
    </source>
</evidence>
<evidence type="ECO:0000313" key="4">
    <source>
        <dbReference type="Proteomes" id="UP000249922"/>
    </source>
</evidence>
<protein>
    <recommendedName>
        <fullName evidence="2">FecR N-terminal domain-containing protein</fullName>
    </recommendedName>
</protein>
<dbReference type="EMBL" id="CP030239">
    <property type="protein sequence ID" value="AWX93283.1"/>
    <property type="molecule type" value="Genomic_DNA"/>
</dbReference>
<name>A0ABM6WRS6_9RHOB</name>
<dbReference type="Proteomes" id="UP000249922">
    <property type="component" value="Chromosome"/>
</dbReference>
<organism evidence="3 4">
    <name type="scientific">Paracoccus mutanolyticus</name>
    <dbReference type="NCBI Taxonomy" id="1499308"/>
    <lineage>
        <taxon>Bacteria</taxon>
        <taxon>Pseudomonadati</taxon>
        <taxon>Pseudomonadota</taxon>
        <taxon>Alphaproteobacteria</taxon>
        <taxon>Rhodobacterales</taxon>
        <taxon>Paracoccaceae</taxon>
        <taxon>Paracoccus</taxon>
    </lineage>
</organism>
<sequence>MAREALDGRAHRRWAAAAEAAAGRDHRAIARQRPTDGEAFAVGSTLCRAAAGLRAAPRPADAAEPPRELLEQAADWALRLRYDDPGPSEHAAFRDWLARGHPRGRAALAPRSYPDGAGRQRRPLSAPTCWNGDDLVRNARSSPAPVAAGRTLGAAGARSSAVPAPDRRPSQRLVPIARGRGWTGRH</sequence>
<reference evidence="3 4" key="1">
    <citation type="submission" date="2018-06" db="EMBL/GenBank/DDBJ databases">
        <title>Complete genome sequence of Paracoccus mutanolyticus strain RSP-02 isolated from cellulosic waste.</title>
        <authorList>
            <person name="Amrutha R.N."/>
            <person name="Shrivastav A."/>
            <person name="Buddana S.K."/>
            <person name="Deshpande U."/>
            <person name="Prakasham R.S."/>
        </authorList>
    </citation>
    <scope>NUCLEOTIDE SEQUENCE [LARGE SCALE GENOMIC DNA]</scope>
    <source>
        <strain evidence="3 4">RSP-02</strain>
    </source>
</reference>
<feature type="domain" description="FecR N-terminal" evidence="2">
    <location>
        <begin position="71"/>
        <end position="99"/>
    </location>
</feature>
<evidence type="ECO:0000256" key="1">
    <source>
        <dbReference type="SAM" id="MobiDB-lite"/>
    </source>
</evidence>
<keyword evidence="4" id="KW-1185">Reference proteome</keyword>
<feature type="region of interest" description="Disordered" evidence="1">
    <location>
        <begin position="143"/>
        <end position="186"/>
    </location>
</feature>
<dbReference type="Pfam" id="PF16220">
    <property type="entry name" value="DUF4880"/>
    <property type="match status" value="1"/>
</dbReference>
<feature type="region of interest" description="Disordered" evidence="1">
    <location>
        <begin position="107"/>
        <end position="127"/>
    </location>
</feature>
<accession>A0ABM6WRS6</accession>
<feature type="compositionally biased region" description="Low complexity" evidence="1">
    <location>
        <begin position="147"/>
        <end position="161"/>
    </location>
</feature>
<proteinExistence type="predicted"/>
<evidence type="ECO:0000313" key="3">
    <source>
        <dbReference type="EMBL" id="AWX93283.1"/>
    </source>
</evidence>
<dbReference type="InterPro" id="IPR032623">
    <property type="entry name" value="FecR_N"/>
</dbReference>